<organism evidence="1 2">
    <name type="scientific">Candidatus Paraprevotella stercoravium</name>
    <dbReference type="NCBI Taxonomy" id="2838725"/>
    <lineage>
        <taxon>Bacteria</taxon>
        <taxon>Pseudomonadati</taxon>
        <taxon>Bacteroidota</taxon>
        <taxon>Bacteroidia</taxon>
        <taxon>Bacteroidales</taxon>
        <taxon>Prevotellaceae</taxon>
        <taxon>Paraprevotella</taxon>
    </lineage>
</organism>
<dbReference type="AlphaFoldDB" id="A0A9E2L7G2"/>
<dbReference type="Proteomes" id="UP000823865">
    <property type="component" value="Unassembled WGS sequence"/>
</dbReference>
<reference evidence="1" key="2">
    <citation type="submission" date="2021-04" db="EMBL/GenBank/DDBJ databases">
        <authorList>
            <person name="Gilroy R."/>
        </authorList>
    </citation>
    <scope>NUCLEOTIDE SEQUENCE</scope>
    <source>
        <strain evidence="1">G3-2149</strain>
    </source>
</reference>
<gene>
    <name evidence="1" type="ORF">H9789_09105</name>
</gene>
<accession>A0A9E2L7G2</accession>
<sequence length="195" mass="22134">MKQRHIFLSAFLLGCGLWFGSCNNKNKKEQVIQNSTTSEAYLVTDSALYGKLGEGTGMSCIEIITNQGDTLTLNKINENNGEAGIILGGTEHYNDPLTITTDTQKENILTLVNLRTLTQKWHTVPDSITIELKNQGKLSAQWRGRNYQRWKMCNAHLLMENDNRDKTCDTFEIRELNHDSLILAHQGKILKFFSK</sequence>
<evidence type="ECO:0008006" key="3">
    <source>
        <dbReference type="Google" id="ProtNLM"/>
    </source>
</evidence>
<evidence type="ECO:0000313" key="1">
    <source>
        <dbReference type="EMBL" id="MBU3853951.1"/>
    </source>
</evidence>
<evidence type="ECO:0000313" key="2">
    <source>
        <dbReference type="Proteomes" id="UP000823865"/>
    </source>
</evidence>
<comment type="caution">
    <text evidence="1">The sequence shown here is derived from an EMBL/GenBank/DDBJ whole genome shotgun (WGS) entry which is preliminary data.</text>
</comment>
<proteinExistence type="predicted"/>
<dbReference type="PROSITE" id="PS51257">
    <property type="entry name" value="PROKAR_LIPOPROTEIN"/>
    <property type="match status" value="1"/>
</dbReference>
<name>A0A9E2L7G2_9BACT</name>
<reference evidence="1" key="1">
    <citation type="journal article" date="2021" name="PeerJ">
        <title>Extensive microbial diversity within the chicken gut microbiome revealed by metagenomics and culture.</title>
        <authorList>
            <person name="Gilroy R."/>
            <person name="Ravi A."/>
            <person name="Getino M."/>
            <person name="Pursley I."/>
            <person name="Horton D.L."/>
            <person name="Alikhan N.F."/>
            <person name="Baker D."/>
            <person name="Gharbi K."/>
            <person name="Hall N."/>
            <person name="Watson M."/>
            <person name="Adriaenssens E.M."/>
            <person name="Foster-Nyarko E."/>
            <person name="Jarju S."/>
            <person name="Secka A."/>
            <person name="Antonio M."/>
            <person name="Oren A."/>
            <person name="Chaudhuri R.R."/>
            <person name="La Ragione R."/>
            <person name="Hildebrand F."/>
            <person name="Pallen M.J."/>
        </authorList>
    </citation>
    <scope>NUCLEOTIDE SEQUENCE</scope>
    <source>
        <strain evidence="1">G3-2149</strain>
    </source>
</reference>
<dbReference type="EMBL" id="JAHLFU010000191">
    <property type="protein sequence ID" value="MBU3853951.1"/>
    <property type="molecule type" value="Genomic_DNA"/>
</dbReference>
<protein>
    <recommendedName>
        <fullName evidence="3">Lipocalin-like domain-containing protein</fullName>
    </recommendedName>
</protein>